<dbReference type="Proteomes" id="UP000606974">
    <property type="component" value="Unassembled WGS sequence"/>
</dbReference>
<name>A0A8H7AJV1_9EURO</name>
<proteinExistence type="predicted"/>
<feature type="domain" description="Oxidoreductase acuF-like C2H2 type zinc-finger" evidence="3">
    <location>
        <begin position="138"/>
        <end position="167"/>
    </location>
</feature>
<feature type="coiled-coil region" evidence="1">
    <location>
        <begin position="359"/>
        <end position="421"/>
    </location>
</feature>
<dbReference type="InterPro" id="IPR058925">
    <property type="entry name" value="zf-C2H2_AcuF"/>
</dbReference>
<organism evidence="4 5">
    <name type="scientific">Endocarpon pusillum</name>
    <dbReference type="NCBI Taxonomy" id="364733"/>
    <lineage>
        <taxon>Eukaryota</taxon>
        <taxon>Fungi</taxon>
        <taxon>Dikarya</taxon>
        <taxon>Ascomycota</taxon>
        <taxon>Pezizomycotina</taxon>
        <taxon>Eurotiomycetes</taxon>
        <taxon>Chaetothyriomycetidae</taxon>
        <taxon>Verrucariales</taxon>
        <taxon>Verrucariaceae</taxon>
        <taxon>Endocarpon</taxon>
    </lineage>
</organism>
<dbReference type="PANTHER" id="PTHR35391">
    <property type="entry name" value="C2H2-TYPE DOMAIN-CONTAINING PROTEIN-RELATED"/>
    <property type="match status" value="1"/>
</dbReference>
<feature type="region of interest" description="Disordered" evidence="2">
    <location>
        <begin position="284"/>
        <end position="304"/>
    </location>
</feature>
<gene>
    <name evidence="4" type="ORF">GJ744_008037</name>
</gene>
<sequence length="435" mass="49393">MDMDPSKAAKTLEEDTFIIERLAATLTERRKILRHWQRHVKKLATGPSQSSSAAVPYDNGQTLDIQGLIEGSQRVKVAPAPSVTAKTILSKTVATEYDRKLDNMLNTQSAMSYASTSCDVQWNAVELPSPPTIASEQTEFLCPYCGIVYPSRHAKPRAWRAHVLQDLQPYVCTYPDCYDGLQMYNTRHAWLEHERLVHRRVWQCFKHKTIVFRSKLDLRRHLELQHNDDVTEAQVQDLLDVSESSLADAREKCPVCLIDRRFIEPLDKHMSSHLEKLATFSASRGIPTSDEEDSSGADGLSWKAQGPRSVYSASSGILDFESPAESTADPVDDEIPMHHDTLADIAKLASTYRNQGEWKKAEELEIQVLEMRMRLLGKEHPDTLTSMTNMAVVFKAQRRWKEAEELQIQVIETTKRVLEKEHPDTLTSMTHLALI</sequence>
<keyword evidence="5" id="KW-1185">Reference proteome</keyword>
<dbReference type="PANTHER" id="PTHR35391:SF7">
    <property type="entry name" value="C2H2-TYPE DOMAIN-CONTAINING PROTEIN"/>
    <property type="match status" value="1"/>
</dbReference>
<evidence type="ECO:0000256" key="2">
    <source>
        <dbReference type="SAM" id="MobiDB-lite"/>
    </source>
</evidence>
<evidence type="ECO:0000313" key="4">
    <source>
        <dbReference type="EMBL" id="KAF7509474.1"/>
    </source>
</evidence>
<dbReference type="SUPFAM" id="SSF48452">
    <property type="entry name" value="TPR-like"/>
    <property type="match status" value="1"/>
</dbReference>
<dbReference type="OrthoDB" id="6133115at2759"/>
<evidence type="ECO:0000259" key="3">
    <source>
        <dbReference type="Pfam" id="PF26082"/>
    </source>
</evidence>
<dbReference type="Gene3D" id="1.25.40.10">
    <property type="entry name" value="Tetratricopeptide repeat domain"/>
    <property type="match status" value="1"/>
</dbReference>
<accession>A0A8H7AJV1</accession>
<evidence type="ECO:0000313" key="5">
    <source>
        <dbReference type="Proteomes" id="UP000606974"/>
    </source>
</evidence>
<reference evidence="4" key="1">
    <citation type="submission" date="2020-02" db="EMBL/GenBank/DDBJ databases">
        <authorList>
            <person name="Palmer J.M."/>
        </authorList>
    </citation>
    <scope>NUCLEOTIDE SEQUENCE</scope>
    <source>
        <strain evidence="4">EPUS1.4</strain>
        <tissue evidence="4">Thallus</tissue>
    </source>
</reference>
<dbReference type="Pfam" id="PF26082">
    <property type="entry name" value="zf-C2H2_AcuF"/>
    <property type="match status" value="1"/>
</dbReference>
<keyword evidence="1" id="KW-0175">Coiled coil</keyword>
<evidence type="ECO:0000256" key="1">
    <source>
        <dbReference type="SAM" id="Coils"/>
    </source>
</evidence>
<comment type="caution">
    <text evidence="4">The sequence shown here is derived from an EMBL/GenBank/DDBJ whole genome shotgun (WGS) entry which is preliminary data.</text>
</comment>
<dbReference type="AlphaFoldDB" id="A0A8H7AJV1"/>
<dbReference type="EMBL" id="JAACFV010000041">
    <property type="protein sequence ID" value="KAF7509474.1"/>
    <property type="molecule type" value="Genomic_DNA"/>
</dbReference>
<dbReference type="Pfam" id="PF13424">
    <property type="entry name" value="TPR_12"/>
    <property type="match status" value="1"/>
</dbReference>
<dbReference type="InterPro" id="IPR011990">
    <property type="entry name" value="TPR-like_helical_dom_sf"/>
</dbReference>
<protein>
    <recommendedName>
        <fullName evidence="3">Oxidoreductase acuF-like C2H2 type zinc-finger domain-containing protein</fullName>
    </recommendedName>
</protein>